<gene>
    <name evidence="3" type="ORF">CAMP_LOCUS18457</name>
</gene>
<feature type="chain" id="PRO_5040340229" description="C-type lectin domain-containing protein" evidence="1">
    <location>
        <begin position="17"/>
        <end position="161"/>
    </location>
</feature>
<dbReference type="OrthoDB" id="5861056at2759"/>
<dbReference type="InterPro" id="IPR050111">
    <property type="entry name" value="C-type_lectin/snaclec_domain"/>
</dbReference>
<keyword evidence="4" id="KW-1185">Reference proteome</keyword>
<feature type="domain" description="C-type lectin" evidence="2">
    <location>
        <begin position="27"/>
        <end position="141"/>
    </location>
</feature>
<organism evidence="3 4">
    <name type="scientific">Caenorhabditis angaria</name>
    <dbReference type="NCBI Taxonomy" id="860376"/>
    <lineage>
        <taxon>Eukaryota</taxon>
        <taxon>Metazoa</taxon>
        <taxon>Ecdysozoa</taxon>
        <taxon>Nematoda</taxon>
        <taxon>Chromadorea</taxon>
        <taxon>Rhabditida</taxon>
        <taxon>Rhabditina</taxon>
        <taxon>Rhabditomorpha</taxon>
        <taxon>Rhabditoidea</taxon>
        <taxon>Rhabditidae</taxon>
        <taxon>Peloderinae</taxon>
        <taxon>Caenorhabditis</taxon>
    </lineage>
</organism>
<dbReference type="Pfam" id="PF00059">
    <property type="entry name" value="Lectin_C"/>
    <property type="match status" value="1"/>
</dbReference>
<dbReference type="SUPFAM" id="SSF56436">
    <property type="entry name" value="C-type lectin-like"/>
    <property type="match status" value="1"/>
</dbReference>
<sequence length="161" mass="18143">MKYLTLLIVLVASVFAANQCPDLDISWQNQCFYYDKLRGTFDDSNDACVRAGYHFAKIYNMIENRAIQDFAVEKLDSDFEYYWVGASNRGGNWTWTDGSPLNFTNWRDRTPSETNQCLGIMMSTGKWVPRDCSEKYQSVCAVDANVGPTPSGTCPPCPACV</sequence>
<dbReference type="PANTHER" id="PTHR22803">
    <property type="entry name" value="MANNOSE, PHOSPHOLIPASE, LECTIN RECEPTOR RELATED"/>
    <property type="match status" value="1"/>
</dbReference>
<protein>
    <recommendedName>
        <fullName evidence="2">C-type lectin domain-containing protein</fullName>
    </recommendedName>
</protein>
<comment type="caution">
    <text evidence="3">The sequence shown here is derived from an EMBL/GenBank/DDBJ whole genome shotgun (WGS) entry which is preliminary data.</text>
</comment>
<accession>A0A9P1J545</accession>
<dbReference type="InterPro" id="IPR016186">
    <property type="entry name" value="C-type_lectin-like/link_sf"/>
</dbReference>
<evidence type="ECO:0000313" key="3">
    <source>
        <dbReference type="EMBL" id="CAI5455820.1"/>
    </source>
</evidence>
<dbReference type="EMBL" id="CANHGI010000006">
    <property type="protein sequence ID" value="CAI5455820.1"/>
    <property type="molecule type" value="Genomic_DNA"/>
</dbReference>
<dbReference type="InterPro" id="IPR001304">
    <property type="entry name" value="C-type_lectin-like"/>
</dbReference>
<proteinExistence type="predicted"/>
<dbReference type="AlphaFoldDB" id="A0A9P1J545"/>
<dbReference type="InterPro" id="IPR016187">
    <property type="entry name" value="CTDL_fold"/>
</dbReference>
<evidence type="ECO:0000256" key="1">
    <source>
        <dbReference type="SAM" id="SignalP"/>
    </source>
</evidence>
<name>A0A9P1J545_9PELO</name>
<reference evidence="3" key="1">
    <citation type="submission" date="2022-11" db="EMBL/GenBank/DDBJ databases">
        <authorList>
            <person name="Kikuchi T."/>
        </authorList>
    </citation>
    <scope>NUCLEOTIDE SEQUENCE</scope>
    <source>
        <strain evidence="3">PS1010</strain>
    </source>
</reference>
<dbReference type="Gene3D" id="3.10.100.10">
    <property type="entry name" value="Mannose-Binding Protein A, subunit A"/>
    <property type="match status" value="1"/>
</dbReference>
<dbReference type="PROSITE" id="PS50041">
    <property type="entry name" value="C_TYPE_LECTIN_2"/>
    <property type="match status" value="1"/>
</dbReference>
<evidence type="ECO:0000313" key="4">
    <source>
        <dbReference type="Proteomes" id="UP001152747"/>
    </source>
</evidence>
<dbReference type="CDD" id="cd00037">
    <property type="entry name" value="CLECT"/>
    <property type="match status" value="1"/>
</dbReference>
<feature type="signal peptide" evidence="1">
    <location>
        <begin position="1"/>
        <end position="16"/>
    </location>
</feature>
<dbReference type="SMART" id="SM00034">
    <property type="entry name" value="CLECT"/>
    <property type="match status" value="1"/>
</dbReference>
<keyword evidence="1" id="KW-0732">Signal</keyword>
<dbReference type="Proteomes" id="UP001152747">
    <property type="component" value="Unassembled WGS sequence"/>
</dbReference>
<evidence type="ECO:0000259" key="2">
    <source>
        <dbReference type="PROSITE" id="PS50041"/>
    </source>
</evidence>